<gene>
    <name evidence="1" type="ORF">CARN1_0141</name>
</gene>
<dbReference type="EMBL" id="CABL01000005">
    <property type="protein sequence ID" value="CBH74966.1"/>
    <property type="molecule type" value="Genomic_DNA"/>
</dbReference>
<proteinExistence type="predicted"/>
<organism evidence="1">
    <name type="scientific">mine drainage metagenome</name>
    <dbReference type="NCBI Taxonomy" id="410659"/>
    <lineage>
        <taxon>unclassified sequences</taxon>
        <taxon>metagenomes</taxon>
        <taxon>ecological metagenomes</taxon>
    </lineage>
</organism>
<protein>
    <submittedName>
        <fullName evidence="1">Uncharacterized protein</fullName>
    </submittedName>
</protein>
<sequence length="64" mass="6830">MPTVLALTVGAIGLPALASMMAPPSISILAPRAGTTVRGSTIPLRVVIHNYRLAQLSPRVYEYR</sequence>
<dbReference type="AlphaFoldDB" id="E6PET0"/>
<evidence type="ECO:0000313" key="1">
    <source>
        <dbReference type="EMBL" id="CBH74966.1"/>
    </source>
</evidence>
<comment type="caution">
    <text evidence="1">The sequence shown here is derived from an EMBL/GenBank/DDBJ whole genome shotgun (WGS) entry which is preliminary data.</text>
</comment>
<reference evidence="1" key="1">
    <citation type="submission" date="2009-10" db="EMBL/GenBank/DDBJ databases">
        <title>Diversity of trophic interactions inside an arsenic-rich microbial ecosystem.</title>
        <authorList>
            <person name="Bertin P.N."/>
            <person name="Heinrich-Salmeron A."/>
            <person name="Pelletier E."/>
            <person name="Goulhen-Chollet F."/>
            <person name="Arsene-Ploetze F."/>
            <person name="Gallien S."/>
            <person name="Calteau A."/>
            <person name="Vallenet D."/>
            <person name="Casiot C."/>
            <person name="Chane-Woon-Ming B."/>
            <person name="Giloteaux L."/>
            <person name="Barakat M."/>
            <person name="Bonnefoy V."/>
            <person name="Bruneel O."/>
            <person name="Chandler M."/>
            <person name="Cleiss J."/>
            <person name="Duran R."/>
            <person name="Elbaz-Poulichet F."/>
            <person name="Fonknechten N."/>
            <person name="Lauga B."/>
            <person name="Mornico D."/>
            <person name="Ortet P."/>
            <person name="Schaeffer C."/>
            <person name="Siguier P."/>
            <person name="Alexander Thil Smith A."/>
            <person name="Van Dorsselaer A."/>
            <person name="Weissenbach J."/>
            <person name="Medigue C."/>
            <person name="Le Paslier D."/>
        </authorList>
    </citation>
    <scope>NUCLEOTIDE SEQUENCE</scope>
</reference>
<accession>E6PET0</accession>
<name>E6PET0_9ZZZZ</name>